<accession>A0A4V4HG49</accession>
<gene>
    <name evidence="2" type="ORF">K435DRAFT_778036</name>
</gene>
<evidence type="ECO:0008006" key="4">
    <source>
        <dbReference type="Google" id="ProtNLM"/>
    </source>
</evidence>
<dbReference type="Proteomes" id="UP000297245">
    <property type="component" value="Unassembled WGS sequence"/>
</dbReference>
<dbReference type="SUPFAM" id="SSF51905">
    <property type="entry name" value="FAD/NAD(P)-binding domain"/>
    <property type="match status" value="1"/>
</dbReference>
<dbReference type="Gene3D" id="3.30.9.100">
    <property type="match status" value="1"/>
</dbReference>
<dbReference type="AlphaFoldDB" id="A0A4V4HG49"/>
<evidence type="ECO:0000313" key="3">
    <source>
        <dbReference type="Proteomes" id="UP000297245"/>
    </source>
</evidence>
<feature type="signal peptide" evidence="1">
    <location>
        <begin position="1"/>
        <end position="21"/>
    </location>
</feature>
<name>A0A4V4HG49_DENBC</name>
<dbReference type="InterPro" id="IPR036188">
    <property type="entry name" value="FAD/NAD-bd_sf"/>
</dbReference>
<feature type="chain" id="PRO_5020651253" description="FAD/NAD(P)-binding domain-containing protein" evidence="1">
    <location>
        <begin position="22"/>
        <end position="574"/>
    </location>
</feature>
<dbReference type="OrthoDB" id="10051892at2759"/>
<dbReference type="Gene3D" id="3.50.50.60">
    <property type="entry name" value="FAD/NAD(P)-binding domain"/>
    <property type="match status" value="1"/>
</dbReference>
<proteinExistence type="predicted"/>
<keyword evidence="3" id="KW-1185">Reference proteome</keyword>
<reference evidence="2 3" key="1">
    <citation type="journal article" date="2019" name="Nat. Ecol. Evol.">
        <title>Megaphylogeny resolves global patterns of mushroom evolution.</title>
        <authorList>
            <person name="Varga T."/>
            <person name="Krizsan K."/>
            <person name="Foldi C."/>
            <person name="Dima B."/>
            <person name="Sanchez-Garcia M."/>
            <person name="Sanchez-Ramirez S."/>
            <person name="Szollosi G.J."/>
            <person name="Szarkandi J.G."/>
            <person name="Papp V."/>
            <person name="Albert L."/>
            <person name="Andreopoulos W."/>
            <person name="Angelini C."/>
            <person name="Antonin V."/>
            <person name="Barry K.W."/>
            <person name="Bougher N.L."/>
            <person name="Buchanan P."/>
            <person name="Buyck B."/>
            <person name="Bense V."/>
            <person name="Catcheside P."/>
            <person name="Chovatia M."/>
            <person name="Cooper J."/>
            <person name="Damon W."/>
            <person name="Desjardin D."/>
            <person name="Finy P."/>
            <person name="Geml J."/>
            <person name="Haridas S."/>
            <person name="Hughes K."/>
            <person name="Justo A."/>
            <person name="Karasinski D."/>
            <person name="Kautmanova I."/>
            <person name="Kiss B."/>
            <person name="Kocsube S."/>
            <person name="Kotiranta H."/>
            <person name="LaButti K.M."/>
            <person name="Lechner B.E."/>
            <person name="Liimatainen K."/>
            <person name="Lipzen A."/>
            <person name="Lukacs Z."/>
            <person name="Mihaltcheva S."/>
            <person name="Morgado L.N."/>
            <person name="Niskanen T."/>
            <person name="Noordeloos M.E."/>
            <person name="Ohm R.A."/>
            <person name="Ortiz-Santana B."/>
            <person name="Ovrebo C."/>
            <person name="Racz N."/>
            <person name="Riley R."/>
            <person name="Savchenko A."/>
            <person name="Shiryaev A."/>
            <person name="Soop K."/>
            <person name="Spirin V."/>
            <person name="Szebenyi C."/>
            <person name="Tomsovsky M."/>
            <person name="Tulloss R.E."/>
            <person name="Uehling J."/>
            <person name="Grigoriev I.V."/>
            <person name="Vagvolgyi C."/>
            <person name="Papp T."/>
            <person name="Martin F.M."/>
            <person name="Miettinen O."/>
            <person name="Hibbett D.S."/>
            <person name="Nagy L.G."/>
        </authorList>
    </citation>
    <scope>NUCLEOTIDE SEQUENCE [LARGE SCALE GENOMIC DNA]</scope>
    <source>
        <strain evidence="2 3">CBS 962.96</strain>
    </source>
</reference>
<protein>
    <recommendedName>
        <fullName evidence="4">FAD/NAD(P)-binding domain-containing protein</fullName>
    </recommendedName>
</protein>
<evidence type="ECO:0000256" key="1">
    <source>
        <dbReference type="SAM" id="SignalP"/>
    </source>
</evidence>
<keyword evidence="1" id="KW-0732">Signal</keyword>
<evidence type="ECO:0000313" key="2">
    <source>
        <dbReference type="EMBL" id="THU97455.1"/>
    </source>
</evidence>
<dbReference type="EMBL" id="ML179155">
    <property type="protein sequence ID" value="THU97455.1"/>
    <property type="molecule type" value="Genomic_DNA"/>
</dbReference>
<organism evidence="2 3">
    <name type="scientific">Dendrothele bispora (strain CBS 962.96)</name>
    <dbReference type="NCBI Taxonomy" id="1314807"/>
    <lineage>
        <taxon>Eukaryota</taxon>
        <taxon>Fungi</taxon>
        <taxon>Dikarya</taxon>
        <taxon>Basidiomycota</taxon>
        <taxon>Agaricomycotina</taxon>
        <taxon>Agaricomycetes</taxon>
        <taxon>Agaricomycetidae</taxon>
        <taxon>Agaricales</taxon>
        <taxon>Agaricales incertae sedis</taxon>
        <taxon>Dendrothele</taxon>
    </lineage>
</organism>
<sequence>MTGVLLFSLLACTTLHLLSRALRRYLLKKETILLDLPFLGQAREEATKIKGTVVVCGGSISGLLAARVCHDHFERVVIVEPEAWLSTEDGRICESWNQRNKRTRVMQYNSTHGNLVPITDGLTRLFPNFEAECQKSGISIVPGDFRLSPGGHTVLCPHHEYSTGSVPSTILAGRRATETLIRRLTLDQQTYPNIQQISGTVTGVKRTTTNSDDGTDRYLDKVTIRTESGDSRSITEIISVLVVDCTGPTRAGEKWLRHAGFLANGSNNIENSSLKSSKLKTATYDPQMHYMTFGLSIPPSIAATIPEYVEKKDAPGIFAYKGDASKTNTVCVAAKGEGDFLTITCGAWGSNASLPDKFEGVKAHLESVKSATPIPEWIWNFLDLCQQPEVQSTLQVTKVRTPPSFWTHFESAGDVLPSNWIAIGDSVCVVNPIYGQGGTKAMIGAVSLNSTLHQLYKKSRTEQEKQTFLPQDFSQRFFRTQANKIASIWMGNKMIDYAFKSTIPEEGETLDTGSFIRWYLNRLERLCDSDKQIGSLFWHSLNAYGVSIDVLHPVIFIKVIFHVIVTSKFWYGSR</sequence>